<proteinExistence type="inferred from homology"/>
<name>A0A1G6L4B4_9BACI</name>
<keyword evidence="6" id="KW-0804">Transcription</keyword>
<dbReference type="NCBIfam" id="TIGR03824">
    <property type="entry name" value="FlgM_jcvi"/>
    <property type="match status" value="1"/>
</dbReference>
<dbReference type="Pfam" id="PF04316">
    <property type="entry name" value="FlgM"/>
    <property type="match status" value="1"/>
</dbReference>
<comment type="similarity">
    <text evidence="1">Belongs to the FlgM family.</text>
</comment>
<dbReference type="EMBL" id="FMYI01000007">
    <property type="protein sequence ID" value="SDC38149.1"/>
    <property type="molecule type" value="Genomic_DNA"/>
</dbReference>
<dbReference type="SUPFAM" id="SSF101498">
    <property type="entry name" value="Anti-sigma factor FlgM"/>
    <property type="match status" value="1"/>
</dbReference>
<evidence type="ECO:0000256" key="7">
    <source>
        <dbReference type="SAM" id="MobiDB-lite"/>
    </source>
</evidence>
<dbReference type="InterPro" id="IPR035890">
    <property type="entry name" value="Anti-sigma-28_factor_FlgM_sf"/>
</dbReference>
<evidence type="ECO:0000256" key="2">
    <source>
        <dbReference type="ARBA" id="ARBA00017823"/>
    </source>
</evidence>
<feature type="region of interest" description="Disordered" evidence="7">
    <location>
        <begin position="1"/>
        <end position="32"/>
    </location>
</feature>
<dbReference type="OrthoDB" id="2991036at2"/>
<evidence type="ECO:0000256" key="6">
    <source>
        <dbReference type="ARBA" id="ARBA00023163"/>
    </source>
</evidence>
<keyword evidence="4" id="KW-1005">Bacterial flagellum biogenesis</keyword>
<dbReference type="InterPro" id="IPR007412">
    <property type="entry name" value="FlgM"/>
</dbReference>
<evidence type="ECO:0000256" key="4">
    <source>
        <dbReference type="ARBA" id="ARBA00022795"/>
    </source>
</evidence>
<evidence type="ECO:0000256" key="3">
    <source>
        <dbReference type="ARBA" id="ARBA00022491"/>
    </source>
</evidence>
<keyword evidence="3" id="KW-0678">Repressor</keyword>
<evidence type="ECO:0000259" key="8">
    <source>
        <dbReference type="Pfam" id="PF04316"/>
    </source>
</evidence>
<feature type="compositionally biased region" description="Polar residues" evidence="7">
    <location>
        <begin position="14"/>
        <end position="23"/>
    </location>
</feature>
<dbReference type="STRING" id="1612202.SAMN05421734_10793"/>
<dbReference type="GO" id="GO:0044781">
    <property type="term" value="P:bacterial-type flagellum organization"/>
    <property type="evidence" value="ECO:0007669"/>
    <property type="project" value="UniProtKB-KW"/>
</dbReference>
<evidence type="ECO:0000313" key="9">
    <source>
        <dbReference type="EMBL" id="SDC38149.1"/>
    </source>
</evidence>
<reference evidence="10" key="1">
    <citation type="submission" date="2016-09" db="EMBL/GenBank/DDBJ databases">
        <authorList>
            <person name="Varghese N."/>
            <person name="Submissions S."/>
        </authorList>
    </citation>
    <scope>NUCLEOTIDE SEQUENCE [LARGE SCALE GENOMIC DNA]</scope>
    <source>
        <strain evidence="10">S5</strain>
    </source>
</reference>
<gene>
    <name evidence="9" type="ORF">SAMN05421734_10793</name>
</gene>
<dbReference type="InterPro" id="IPR031316">
    <property type="entry name" value="FlgM_C"/>
</dbReference>
<accession>A0A1G6L4B4</accession>
<evidence type="ECO:0000256" key="5">
    <source>
        <dbReference type="ARBA" id="ARBA00023015"/>
    </source>
</evidence>
<evidence type="ECO:0000256" key="1">
    <source>
        <dbReference type="ARBA" id="ARBA00005322"/>
    </source>
</evidence>
<protein>
    <recommendedName>
        <fullName evidence="2">Negative regulator of flagellin synthesis</fullName>
    </recommendedName>
</protein>
<sequence>MRIHGMNQPRINPYQKQMNQQFKAKTDKGPKADQLQISDQAKEMQETQGVHPARSEHVEAIKEQVDTGNYTINPEQVAEKMLNFGKQ</sequence>
<dbReference type="Proteomes" id="UP000242949">
    <property type="component" value="Unassembled WGS sequence"/>
</dbReference>
<keyword evidence="5" id="KW-0805">Transcription regulation</keyword>
<evidence type="ECO:0000313" key="10">
    <source>
        <dbReference type="Proteomes" id="UP000242949"/>
    </source>
</evidence>
<feature type="domain" description="Anti-sigma-28 factor FlgM C-terminal" evidence="8">
    <location>
        <begin position="33"/>
        <end position="83"/>
    </location>
</feature>
<organism evidence="9 10">
    <name type="scientific">Pelagirhabdus alkalitolerans</name>
    <dbReference type="NCBI Taxonomy" id="1612202"/>
    <lineage>
        <taxon>Bacteria</taxon>
        <taxon>Bacillati</taxon>
        <taxon>Bacillota</taxon>
        <taxon>Bacilli</taxon>
        <taxon>Bacillales</taxon>
        <taxon>Bacillaceae</taxon>
        <taxon>Pelagirhabdus</taxon>
    </lineage>
</organism>
<dbReference type="GO" id="GO:0045892">
    <property type="term" value="P:negative regulation of DNA-templated transcription"/>
    <property type="evidence" value="ECO:0007669"/>
    <property type="project" value="InterPro"/>
</dbReference>
<dbReference type="AlphaFoldDB" id="A0A1G6L4B4"/>
<keyword evidence="10" id="KW-1185">Reference proteome</keyword>